<protein>
    <recommendedName>
        <fullName evidence="5">F-box domain-containing protein</fullName>
    </recommendedName>
</protein>
<dbReference type="PANTHER" id="PTHR13318">
    <property type="entry name" value="PARTNER OF PAIRED, ISOFORM B-RELATED"/>
    <property type="match status" value="1"/>
</dbReference>
<dbReference type="Pfam" id="PF00646">
    <property type="entry name" value="F-box"/>
    <property type="match status" value="1"/>
</dbReference>
<dbReference type="Proteomes" id="UP000077755">
    <property type="component" value="Chromosome 5"/>
</dbReference>
<dbReference type="InterPro" id="IPR006553">
    <property type="entry name" value="Leu-rich_rpt_Cys-con_subtyp"/>
</dbReference>
<feature type="domain" description="F-box" evidence="1">
    <location>
        <begin position="7"/>
        <end position="46"/>
    </location>
</feature>
<dbReference type="Pfam" id="PF13516">
    <property type="entry name" value="LRR_6"/>
    <property type="match status" value="1"/>
</dbReference>
<reference evidence="3" key="2">
    <citation type="submission" date="2022-03" db="EMBL/GenBank/DDBJ databases">
        <title>Draft title - Genomic analysis of global carrot germplasm unveils the trajectory of domestication and the origin of high carotenoid orange carrot.</title>
        <authorList>
            <person name="Iorizzo M."/>
            <person name="Ellison S."/>
            <person name="Senalik D."/>
            <person name="Macko-Podgorni A."/>
            <person name="Grzebelus D."/>
            <person name="Bostan H."/>
            <person name="Rolling W."/>
            <person name="Curaba J."/>
            <person name="Simon P."/>
        </authorList>
    </citation>
    <scope>NUCLEOTIDE SEQUENCE</scope>
    <source>
        <tissue evidence="3">Leaf</tissue>
    </source>
</reference>
<dbReference type="GO" id="GO:0031146">
    <property type="term" value="P:SCF-dependent proteasomal ubiquitin-dependent protein catabolic process"/>
    <property type="evidence" value="ECO:0007669"/>
    <property type="project" value="TreeGrafter"/>
</dbReference>
<feature type="domain" description="F-box/LRR-repeat protein 15-like leucin rich repeat" evidence="2">
    <location>
        <begin position="167"/>
        <end position="346"/>
    </location>
</feature>
<dbReference type="InterPro" id="IPR001810">
    <property type="entry name" value="F-box_dom"/>
</dbReference>
<dbReference type="InterPro" id="IPR057207">
    <property type="entry name" value="FBXL15_LRR"/>
</dbReference>
<evidence type="ECO:0000313" key="3">
    <source>
        <dbReference type="EMBL" id="WOG99289.1"/>
    </source>
</evidence>
<dbReference type="InterPro" id="IPR001611">
    <property type="entry name" value="Leu-rich_rpt"/>
</dbReference>
<dbReference type="GO" id="GO:0019005">
    <property type="term" value="C:SCF ubiquitin ligase complex"/>
    <property type="evidence" value="ECO:0007669"/>
    <property type="project" value="TreeGrafter"/>
</dbReference>
<keyword evidence="4" id="KW-1185">Reference proteome</keyword>
<evidence type="ECO:0000313" key="4">
    <source>
        <dbReference type="Proteomes" id="UP000077755"/>
    </source>
</evidence>
<dbReference type="KEGG" id="dcr:108221957"/>
<proteinExistence type="predicted"/>
<gene>
    <name evidence="3" type="ORF">DCAR_0518637</name>
</gene>
<sequence>MARLCEDLPEECWEIILKKLDHHSHFQSLSLVSKSFLGLTNRFRLNFTLTNQTIFLHGTMSKFLNRFNHLKALDFSKFKGNVDEILDSVFSCGLSIEFLDVSNQERLPVLTGNIRSLKVFKCTNLGCLSDADILSISVVLPFLEELDISYPNNSKFDSNLNLNKFIVTDAGIETLWSSLRKLQRVNISGNHFITDRSVVGLSMNCLQLSEIVMFDCSFITHNSFHFILCNCHHLSVISANRIQIPPRVSSTYVRGLCSVDLSDCDTISDEFLLSIAKACWPLESLSLRRCRGFTLFGISQLLSAYPSLKHLALVKAHFLTDQCVSKLARYLVNLVSINLNSCFPLTTITFVMLVAECPLLEHIEMGRTSVGQVDHFLVVKNKRIKYLNLSGSLHVSDKLLKYIASTCPNMELLNISSTHYTTEMGIADILKICHGMRNFQIADCAGISSLGAGSKLPTLEVLNVARSGFGDEGLETISKRCPGLLKLDMEGCVAATTEQVEELLRRCEKLREINLKECSVKVLSIAARIVSLRRSYLKVTPPSTLSFSNYHKHLWSHGCLLE</sequence>
<dbReference type="InterPro" id="IPR032675">
    <property type="entry name" value="LRR_dom_sf"/>
</dbReference>
<name>A0AAF0X1B5_DAUCS</name>
<accession>A0AAF0X1B5</accession>
<evidence type="ECO:0000259" key="1">
    <source>
        <dbReference type="Pfam" id="PF00646"/>
    </source>
</evidence>
<evidence type="ECO:0008006" key="5">
    <source>
        <dbReference type="Google" id="ProtNLM"/>
    </source>
</evidence>
<dbReference type="Gene3D" id="3.80.10.10">
    <property type="entry name" value="Ribonuclease Inhibitor"/>
    <property type="match status" value="2"/>
</dbReference>
<dbReference type="Pfam" id="PF25372">
    <property type="entry name" value="DUF7885"/>
    <property type="match status" value="1"/>
</dbReference>
<reference evidence="3" key="1">
    <citation type="journal article" date="2016" name="Nat. Genet.">
        <title>A high-quality carrot genome assembly provides new insights into carotenoid accumulation and asterid genome evolution.</title>
        <authorList>
            <person name="Iorizzo M."/>
            <person name="Ellison S."/>
            <person name="Senalik D."/>
            <person name="Zeng P."/>
            <person name="Satapoomin P."/>
            <person name="Huang J."/>
            <person name="Bowman M."/>
            <person name="Iovene M."/>
            <person name="Sanseverino W."/>
            <person name="Cavagnaro P."/>
            <person name="Yildiz M."/>
            <person name="Macko-Podgorni A."/>
            <person name="Moranska E."/>
            <person name="Grzebelus E."/>
            <person name="Grzebelus D."/>
            <person name="Ashrafi H."/>
            <person name="Zheng Z."/>
            <person name="Cheng S."/>
            <person name="Spooner D."/>
            <person name="Van Deynze A."/>
            <person name="Simon P."/>
        </authorList>
    </citation>
    <scope>NUCLEOTIDE SEQUENCE</scope>
    <source>
        <tissue evidence="3">Leaf</tissue>
    </source>
</reference>
<evidence type="ECO:0000259" key="2">
    <source>
        <dbReference type="Pfam" id="PF25372"/>
    </source>
</evidence>
<dbReference type="PANTHER" id="PTHR13318:SF106">
    <property type="entry name" value="F-BOX_LRR-REPEAT PROTEIN 2"/>
    <property type="match status" value="1"/>
</dbReference>
<dbReference type="EMBL" id="CP093347">
    <property type="protein sequence ID" value="WOG99289.1"/>
    <property type="molecule type" value="Genomic_DNA"/>
</dbReference>
<dbReference type="SMART" id="SM00367">
    <property type="entry name" value="LRR_CC"/>
    <property type="match status" value="10"/>
</dbReference>
<dbReference type="SUPFAM" id="SSF52047">
    <property type="entry name" value="RNI-like"/>
    <property type="match status" value="2"/>
</dbReference>
<dbReference type="AlphaFoldDB" id="A0AAF0X1B5"/>
<organism evidence="3 4">
    <name type="scientific">Daucus carota subsp. sativus</name>
    <name type="common">Carrot</name>
    <dbReference type="NCBI Taxonomy" id="79200"/>
    <lineage>
        <taxon>Eukaryota</taxon>
        <taxon>Viridiplantae</taxon>
        <taxon>Streptophyta</taxon>
        <taxon>Embryophyta</taxon>
        <taxon>Tracheophyta</taxon>
        <taxon>Spermatophyta</taxon>
        <taxon>Magnoliopsida</taxon>
        <taxon>eudicotyledons</taxon>
        <taxon>Gunneridae</taxon>
        <taxon>Pentapetalae</taxon>
        <taxon>asterids</taxon>
        <taxon>campanulids</taxon>
        <taxon>Apiales</taxon>
        <taxon>Apiaceae</taxon>
        <taxon>Apioideae</taxon>
        <taxon>Scandiceae</taxon>
        <taxon>Daucinae</taxon>
        <taxon>Daucus</taxon>
        <taxon>Daucus sect. Daucus</taxon>
    </lineage>
</organism>